<gene>
    <name evidence="2" type="primary">Sec14l2_0</name>
    <name evidence="2" type="ORF">CEXT_668601</name>
</gene>
<dbReference type="GO" id="GO:0005737">
    <property type="term" value="C:cytoplasm"/>
    <property type="evidence" value="ECO:0007669"/>
    <property type="project" value="TreeGrafter"/>
</dbReference>
<dbReference type="CDD" id="cd00170">
    <property type="entry name" value="SEC14"/>
    <property type="match status" value="1"/>
</dbReference>
<dbReference type="PROSITE" id="PS50191">
    <property type="entry name" value="CRAL_TRIO"/>
    <property type="match status" value="1"/>
</dbReference>
<comment type="caution">
    <text evidence="2">The sequence shown here is derived from an EMBL/GenBank/DDBJ whole genome shotgun (WGS) entry which is preliminary data.</text>
</comment>
<keyword evidence="3" id="KW-1185">Reference proteome</keyword>
<sequence length="199" mass="22697">MDDRNYKPPEVLEKYVSTSYVCFDKDGSVVRYSDIGQTDIKALWKCVTKMEMLKFLMMQIEYDTDLLNLQRKGCNRPAVKWLPFTHALGSVMWCGVLGKPLMNIVYIFDYNHFSLAVATHLQTLQNLLFFLKNYVDNYPERLKCGMIINASIYYNLVFNVAKSILPATIIKAALLRHRGLEGSVARNGGRGSSAGLPRR</sequence>
<feature type="domain" description="CRAL-TRIO" evidence="1">
    <location>
        <begin position="8"/>
        <end position="199"/>
    </location>
</feature>
<dbReference type="InterPro" id="IPR051064">
    <property type="entry name" value="SEC14/CRAL-TRIO_domain"/>
</dbReference>
<evidence type="ECO:0000313" key="3">
    <source>
        <dbReference type="Proteomes" id="UP001054945"/>
    </source>
</evidence>
<dbReference type="PANTHER" id="PTHR23324:SF83">
    <property type="entry name" value="SEC14-LIKE PROTEIN 2"/>
    <property type="match status" value="1"/>
</dbReference>
<evidence type="ECO:0000259" key="1">
    <source>
        <dbReference type="PROSITE" id="PS50191"/>
    </source>
</evidence>
<dbReference type="PANTHER" id="PTHR23324">
    <property type="entry name" value="SEC14 RELATED PROTEIN"/>
    <property type="match status" value="1"/>
</dbReference>
<evidence type="ECO:0000313" key="2">
    <source>
        <dbReference type="EMBL" id="GIY87710.1"/>
    </source>
</evidence>
<dbReference type="InterPro" id="IPR036865">
    <property type="entry name" value="CRAL-TRIO_dom_sf"/>
</dbReference>
<dbReference type="Pfam" id="PF00650">
    <property type="entry name" value="CRAL_TRIO"/>
    <property type="match status" value="1"/>
</dbReference>
<proteinExistence type="predicted"/>
<dbReference type="EMBL" id="BPLR01016966">
    <property type="protein sequence ID" value="GIY87710.1"/>
    <property type="molecule type" value="Genomic_DNA"/>
</dbReference>
<reference evidence="2 3" key="1">
    <citation type="submission" date="2021-06" db="EMBL/GenBank/DDBJ databases">
        <title>Caerostris extrusa draft genome.</title>
        <authorList>
            <person name="Kono N."/>
            <person name="Arakawa K."/>
        </authorList>
    </citation>
    <scope>NUCLEOTIDE SEQUENCE [LARGE SCALE GENOMIC DNA]</scope>
</reference>
<dbReference type="SUPFAM" id="SSF52087">
    <property type="entry name" value="CRAL/TRIO domain"/>
    <property type="match status" value="1"/>
</dbReference>
<dbReference type="Gene3D" id="3.40.525.10">
    <property type="entry name" value="CRAL-TRIO lipid binding domain"/>
    <property type="match status" value="2"/>
</dbReference>
<organism evidence="2 3">
    <name type="scientific">Caerostris extrusa</name>
    <name type="common">Bark spider</name>
    <name type="synonym">Caerostris bankana</name>
    <dbReference type="NCBI Taxonomy" id="172846"/>
    <lineage>
        <taxon>Eukaryota</taxon>
        <taxon>Metazoa</taxon>
        <taxon>Ecdysozoa</taxon>
        <taxon>Arthropoda</taxon>
        <taxon>Chelicerata</taxon>
        <taxon>Arachnida</taxon>
        <taxon>Araneae</taxon>
        <taxon>Araneomorphae</taxon>
        <taxon>Entelegynae</taxon>
        <taxon>Araneoidea</taxon>
        <taxon>Araneidae</taxon>
        <taxon>Caerostris</taxon>
    </lineage>
</organism>
<dbReference type="AlphaFoldDB" id="A0AAV4X0K8"/>
<protein>
    <submittedName>
        <fullName evidence="2">SEC14-like protein 2</fullName>
    </submittedName>
</protein>
<dbReference type="Proteomes" id="UP001054945">
    <property type="component" value="Unassembled WGS sequence"/>
</dbReference>
<dbReference type="InterPro" id="IPR001251">
    <property type="entry name" value="CRAL-TRIO_dom"/>
</dbReference>
<accession>A0AAV4X0K8</accession>
<name>A0AAV4X0K8_CAEEX</name>